<feature type="region of interest" description="Disordered" evidence="1">
    <location>
        <begin position="53"/>
        <end position="82"/>
    </location>
</feature>
<evidence type="ECO:0000313" key="3">
    <source>
        <dbReference type="Proteomes" id="UP000321635"/>
    </source>
</evidence>
<name>A0A511XAI4_9PROT</name>
<accession>A0A511XAI4</accession>
<organism evidence="2 3">
    <name type="scientific">Acetobacter nitrogenifigens DSM 23921 = NBRC 105050</name>
    <dbReference type="NCBI Taxonomy" id="1120919"/>
    <lineage>
        <taxon>Bacteria</taxon>
        <taxon>Pseudomonadati</taxon>
        <taxon>Pseudomonadota</taxon>
        <taxon>Alphaproteobacteria</taxon>
        <taxon>Acetobacterales</taxon>
        <taxon>Acetobacteraceae</taxon>
        <taxon>Acetobacter</taxon>
    </lineage>
</organism>
<sequence length="178" mass="18378">MANVPPSKDGVSASPSIATDSAAPVSGTPSIAIDIVVAGSQVLAAFTAQKQNAVARGPTNKADAQKVTEPSPVNRPSEKLAPETRTAAASVICQGAKSNADELALKWRKCRMQNAQHPAAMSNIALAPRIALFVQSIVNGLMSASTPIRPKQIPKMRHRVARSAKKAIAAGATQIGVV</sequence>
<gene>
    <name evidence="2" type="ORF">ANI02nite_18570</name>
</gene>
<dbReference type="EMBL" id="BJYF01000009">
    <property type="protein sequence ID" value="GEN59973.1"/>
    <property type="molecule type" value="Genomic_DNA"/>
</dbReference>
<proteinExistence type="predicted"/>
<evidence type="ECO:0000313" key="2">
    <source>
        <dbReference type="EMBL" id="GEN59973.1"/>
    </source>
</evidence>
<comment type="caution">
    <text evidence="2">The sequence shown here is derived from an EMBL/GenBank/DDBJ whole genome shotgun (WGS) entry which is preliminary data.</text>
</comment>
<keyword evidence="3" id="KW-1185">Reference proteome</keyword>
<reference evidence="2 3" key="1">
    <citation type="submission" date="2019-07" db="EMBL/GenBank/DDBJ databases">
        <title>Whole genome shotgun sequence of Acetobacter nitrogenifigens NBRC 105050.</title>
        <authorList>
            <person name="Hosoyama A."/>
            <person name="Uohara A."/>
            <person name="Ohji S."/>
            <person name="Ichikawa N."/>
        </authorList>
    </citation>
    <scope>NUCLEOTIDE SEQUENCE [LARGE SCALE GENOMIC DNA]</scope>
    <source>
        <strain evidence="2 3">NBRC 105050</strain>
    </source>
</reference>
<dbReference type="AlphaFoldDB" id="A0A511XAI4"/>
<protein>
    <submittedName>
        <fullName evidence="2">Uncharacterized protein</fullName>
    </submittedName>
</protein>
<evidence type="ECO:0000256" key="1">
    <source>
        <dbReference type="SAM" id="MobiDB-lite"/>
    </source>
</evidence>
<dbReference type="Proteomes" id="UP000321635">
    <property type="component" value="Unassembled WGS sequence"/>
</dbReference>
<feature type="region of interest" description="Disordered" evidence="1">
    <location>
        <begin position="1"/>
        <end position="25"/>
    </location>
</feature>